<dbReference type="SMART" id="SM01100">
    <property type="entry name" value="CRAL_TRIO_N"/>
    <property type="match status" value="1"/>
</dbReference>
<evidence type="ECO:0000313" key="3">
    <source>
        <dbReference type="Proteomes" id="UP000094527"/>
    </source>
</evidence>
<evidence type="ECO:0000313" key="2">
    <source>
        <dbReference type="EMBL" id="ODN00165.1"/>
    </source>
</evidence>
<dbReference type="EMBL" id="LJIJ01000229">
    <property type="protein sequence ID" value="ODN00165.1"/>
    <property type="molecule type" value="Genomic_DNA"/>
</dbReference>
<protein>
    <submittedName>
        <fullName evidence="2">Retinaldehyde-binding protein 1</fullName>
    </submittedName>
</protein>
<comment type="caution">
    <text evidence="2">The sequence shown here is derived from an EMBL/GenBank/DDBJ whole genome shotgun (WGS) entry which is preliminary data.</text>
</comment>
<dbReference type="SUPFAM" id="SSF52087">
    <property type="entry name" value="CRAL/TRIO domain"/>
    <property type="match status" value="1"/>
</dbReference>
<dbReference type="Proteomes" id="UP000094527">
    <property type="component" value="Unassembled WGS sequence"/>
</dbReference>
<dbReference type="InterPro" id="IPR011074">
    <property type="entry name" value="CRAL/TRIO_N_dom"/>
</dbReference>
<dbReference type="PRINTS" id="PR00180">
    <property type="entry name" value="CRETINALDHBP"/>
</dbReference>
<dbReference type="InterPro" id="IPR036865">
    <property type="entry name" value="CRAL-TRIO_dom_sf"/>
</dbReference>
<keyword evidence="3" id="KW-1185">Reference proteome</keyword>
<dbReference type="SMART" id="SM00516">
    <property type="entry name" value="SEC14"/>
    <property type="match status" value="1"/>
</dbReference>
<dbReference type="STRING" id="48709.A0A1D2N525"/>
<feature type="domain" description="CRAL-TRIO" evidence="1">
    <location>
        <begin position="94"/>
        <end position="256"/>
    </location>
</feature>
<dbReference type="OrthoDB" id="75724at2759"/>
<proteinExistence type="predicted"/>
<dbReference type="GO" id="GO:0016020">
    <property type="term" value="C:membrane"/>
    <property type="evidence" value="ECO:0007669"/>
    <property type="project" value="TreeGrafter"/>
</dbReference>
<dbReference type="AlphaFoldDB" id="A0A1D2N525"/>
<dbReference type="Gene3D" id="3.40.525.10">
    <property type="entry name" value="CRAL-TRIO lipid binding domain"/>
    <property type="match status" value="1"/>
</dbReference>
<reference evidence="2 3" key="1">
    <citation type="journal article" date="2016" name="Genome Biol. Evol.">
        <title>Gene Family Evolution Reflects Adaptation to Soil Environmental Stressors in the Genome of the Collembolan Orchesella cincta.</title>
        <authorList>
            <person name="Faddeeva-Vakhrusheva A."/>
            <person name="Derks M.F."/>
            <person name="Anvar S.Y."/>
            <person name="Agamennone V."/>
            <person name="Suring W."/>
            <person name="Smit S."/>
            <person name="van Straalen N.M."/>
            <person name="Roelofs D."/>
        </authorList>
    </citation>
    <scope>NUCLEOTIDE SEQUENCE [LARGE SCALE GENOMIC DNA]</scope>
    <source>
        <tissue evidence="2">Mixed pool</tissue>
    </source>
</reference>
<dbReference type="Gene3D" id="1.10.8.20">
    <property type="entry name" value="N-terminal domain of phosphatidylinositol transfer protein sec14p"/>
    <property type="match status" value="1"/>
</dbReference>
<dbReference type="InterPro" id="IPR001251">
    <property type="entry name" value="CRAL-TRIO_dom"/>
</dbReference>
<accession>A0A1D2N525</accession>
<dbReference type="PANTHER" id="PTHR10174">
    <property type="entry name" value="ALPHA-TOCOPHEROL TRANSFER PROTEIN-RELATED"/>
    <property type="match status" value="1"/>
</dbReference>
<organism evidence="2 3">
    <name type="scientific">Orchesella cincta</name>
    <name type="common">Springtail</name>
    <name type="synonym">Podura cincta</name>
    <dbReference type="NCBI Taxonomy" id="48709"/>
    <lineage>
        <taxon>Eukaryota</taxon>
        <taxon>Metazoa</taxon>
        <taxon>Ecdysozoa</taxon>
        <taxon>Arthropoda</taxon>
        <taxon>Hexapoda</taxon>
        <taxon>Collembola</taxon>
        <taxon>Entomobryomorpha</taxon>
        <taxon>Entomobryoidea</taxon>
        <taxon>Orchesellidae</taxon>
        <taxon>Orchesellinae</taxon>
        <taxon>Orchesella</taxon>
    </lineage>
</organism>
<dbReference type="InterPro" id="IPR036273">
    <property type="entry name" value="CRAL/TRIO_N_dom_sf"/>
</dbReference>
<dbReference type="PROSITE" id="PS50191">
    <property type="entry name" value="CRAL_TRIO"/>
    <property type="match status" value="1"/>
</dbReference>
<dbReference type="OMA" id="KQPYSFN"/>
<dbReference type="PANTHER" id="PTHR10174:SF208">
    <property type="entry name" value="CRAL-TRIO DOMAIN-CONTAINING PROTEIN DDB_G0278031"/>
    <property type="match status" value="1"/>
</dbReference>
<dbReference type="Gene3D" id="1.20.5.1200">
    <property type="entry name" value="Alpha-tocopherol transfer"/>
    <property type="match status" value="1"/>
</dbReference>
<sequence length="274" mass="31021">MDKLGKAVLVPSNEEFARINELKTALKVHLVNCSSLSEPVRRALNEHASDETLLLRFIRGRKLDVDKAFDSIVRYAEIRWDIYPEVFPDEIPHSVRTIYDKRILSVFNEKDALGRTIVVFAAENWDASEISLEEIICAGRYLVDALIETSDFLTKGGILLCDCKGGSLSHAKQYTIPNILKFVNVFWKAYPIQIKGLYYVNAPFFVKPVFGVVKPFLPSKLKERVLITSGVTELHERVSPEILPAESFGGKLSIEEATSWSIIRHIERGNKLKT</sequence>
<dbReference type="GO" id="GO:1902936">
    <property type="term" value="F:phosphatidylinositol bisphosphate binding"/>
    <property type="evidence" value="ECO:0007669"/>
    <property type="project" value="TreeGrafter"/>
</dbReference>
<dbReference type="SUPFAM" id="SSF46938">
    <property type="entry name" value="CRAL/TRIO N-terminal domain"/>
    <property type="match status" value="1"/>
</dbReference>
<evidence type="ECO:0000259" key="1">
    <source>
        <dbReference type="PROSITE" id="PS50191"/>
    </source>
</evidence>
<gene>
    <name evidence="2" type="ORF">Ocin01_06517</name>
</gene>
<dbReference type="CDD" id="cd00170">
    <property type="entry name" value="SEC14"/>
    <property type="match status" value="1"/>
</dbReference>
<name>A0A1D2N525_ORCCI</name>
<dbReference type="Pfam" id="PF00650">
    <property type="entry name" value="CRAL_TRIO"/>
    <property type="match status" value="1"/>
</dbReference>